<dbReference type="InterPro" id="IPR009057">
    <property type="entry name" value="Homeodomain-like_sf"/>
</dbReference>
<evidence type="ECO:0000256" key="3">
    <source>
        <dbReference type="ARBA" id="ARBA00023163"/>
    </source>
</evidence>
<evidence type="ECO:0000256" key="1">
    <source>
        <dbReference type="ARBA" id="ARBA00023015"/>
    </source>
</evidence>
<dbReference type="Pfam" id="PF13305">
    <property type="entry name" value="TetR_C_33"/>
    <property type="match status" value="1"/>
</dbReference>
<evidence type="ECO:0000313" key="6">
    <source>
        <dbReference type="EMBL" id="GIH22825.1"/>
    </source>
</evidence>
<feature type="domain" description="HTH tetR-type" evidence="5">
    <location>
        <begin position="1"/>
        <end position="50"/>
    </location>
</feature>
<dbReference type="InterPro" id="IPR001647">
    <property type="entry name" value="HTH_TetR"/>
</dbReference>
<dbReference type="SUPFAM" id="SSF48498">
    <property type="entry name" value="Tetracyclin repressor-like, C-terminal domain"/>
    <property type="match status" value="1"/>
</dbReference>
<comment type="caution">
    <text evidence="6">The sequence shown here is derived from an EMBL/GenBank/DDBJ whole genome shotgun (WGS) entry which is preliminary data.</text>
</comment>
<organism evidence="6 7">
    <name type="scientific">Acrocarpospora phusangensis</name>
    <dbReference type="NCBI Taxonomy" id="1070424"/>
    <lineage>
        <taxon>Bacteria</taxon>
        <taxon>Bacillati</taxon>
        <taxon>Actinomycetota</taxon>
        <taxon>Actinomycetes</taxon>
        <taxon>Streptosporangiales</taxon>
        <taxon>Streptosporangiaceae</taxon>
        <taxon>Acrocarpospora</taxon>
    </lineage>
</organism>
<dbReference type="SUPFAM" id="SSF46689">
    <property type="entry name" value="Homeodomain-like"/>
    <property type="match status" value="1"/>
</dbReference>
<keyword evidence="1" id="KW-0805">Transcription regulation</keyword>
<dbReference type="PANTHER" id="PTHR30055:SF234">
    <property type="entry name" value="HTH-TYPE TRANSCRIPTIONAL REGULATOR BETI"/>
    <property type="match status" value="1"/>
</dbReference>
<evidence type="ECO:0000256" key="2">
    <source>
        <dbReference type="ARBA" id="ARBA00023125"/>
    </source>
</evidence>
<dbReference type="EMBL" id="BOOA01000006">
    <property type="protein sequence ID" value="GIH22825.1"/>
    <property type="molecule type" value="Genomic_DNA"/>
</dbReference>
<evidence type="ECO:0000313" key="7">
    <source>
        <dbReference type="Proteomes" id="UP000640052"/>
    </source>
</evidence>
<dbReference type="PROSITE" id="PS50977">
    <property type="entry name" value="HTH_TETR_2"/>
    <property type="match status" value="1"/>
</dbReference>
<dbReference type="AlphaFoldDB" id="A0A919Q9X5"/>
<keyword evidence="7" id="KW-1185">Reference proteome</keyword>
<dbReference type="PANTHER" id="PTHR30055">
    <property type="entry name" value="HTH-TYPE TRANSCRIPTIONAL REGULATOR RUTR"/>
    <property type="match status" value="1"/>
</dbReference>
<evidence type="ECO:0000256" key="4">
    <source>
        <dbReference type="PROSITE-ProRule" id="PRU00335"/>
    </source>
</evidence>
<protein>
    <recommendedName>
        <fullName evidence="5">HTH tetR-type domain-containing protein</fullName>
    </recommendedName>
</protein>
<accession>A0A919Q9X5</accession>
<proteinExistence type="predicted"/>
<name>A0A919Q9X5_9ACTN</name>
<gene>
    <name evidence="6" type="ORF">Aph01nite_11350</name>
</gene>
<dbReference type="InterPro" id="IPR025996">
    <property type="entry name" value="MT1864/Rv1816-like_C"/>
</dbReference>
<reference evidence="6" key="1">
    <citation type="submission" date="2021-01" db="EMBL/GenBank/DDBJ databases">
        <title>Whole genome shotgun sequence of Acrocarpospora phusangensis NBRC 108782.</title>
        <authorList>
            <person name="Komaki H."/>
            <person name="Tamura T."/>
        </authorList>
    </citation>
    <scope>NUCLEOTIDE SEQUENCE</scope>
    <source>
        <strain evidence="6">NBRC 108782</strain>
    </source>
</reference>
<dbReference type="GO" id="GO:0000976">
    <property type="term" value="F:transcription cis-regulatory region binding"/>
    <property type="evidence" value="ECO:0007669"/>
    <property type="project" value="TreeGrafter"/>
</dbReference>
<dbReference type="Proteomes" id="UP000640052">
    <property type="component" value="Unassembled WGS sequence"/>
</dbReference>
<dbReference type="InterPro" id="IPR036271">
    <property type="entry name" value="Tet_transcr_reg_TetR-rel_C_sf"/>
</dbReference>
<dbReference type="Gene3D" id="1.10.357.10">
    <property type="entry name" value="Tetracycline Repressor, domain 2"/>
    <property type="match status" value="1"/>
</dbReference>
<dbReference type="Pfam" id="PF00440">
    <property type="entry name" value="TetR_N"/>
    <property type="match status" value="1"/>
</dbReference>
<sequence>MLIMEEAGVGGLSVSEVARRLGMRQPSLYKYFSSLHALYDALFARGLARSDAAMRAATEGQPPGVARLRTSATALVRWAVENPALAQLLFWRPVPGFAPTEATFAASVAQMAEVRDEFAAAVRLGELRPDAADLAALRLYTVVVSGLISQQLANEPAVGYETGQFTSLTETALDMYFACYSPTGGSDADPRP</sequence>
<dbReference type="InterPro" id="IPR050109">
    <property type="entry name" value="HTH-type_TetR-like_transc_reg"/>
</dbReference>
<keyword evidence="2 4" id="KW-0238">DNA-binding</keyword>
<dbReference type="GO" id="GO:0003700">
    <property type="term" value="F:DNA-binding transcription factor activity"/>
    <property type="evidence" value="ECO:0007669"/>
    <property type="project" value="TreeGrafter"/>
</dbReference>
<keyword evidence="3" id="KW-0804">Transcription</keyword>
<evidence type="ECO:0000259" key="5">
    <source>
        <dbReference type="PROSITE" id="PS50977"/>
    </source>
</evidence>
<feature type="DNA-binding region" description="H-T-H motif" evidence="4">
    <location>
        <begin position="13"/>
        <end position="32"/>
    </location>
</feature>